<dbReference type="Proteomes" id="UP000429523">
    <property type="component" value="Unassembled WGS sequence"/>
</dbReference>
<evidence type="ECO:0000313" key="5">
    <source>
        <dbReference type="EMBL" id="KAE9184370.1"/>
    </source>
</evidence>
<dbReference type="Proteomes" id="UP000440367">
    <property type="component" value="Unassembled WGS sequence"/>
</dbReference>
<evidence type="ECO:0000256" key="1">
    <source>
        <dbReference type="SAM" id="MobiDB-lite"/>
    </source>
</evidence>
<dbReference type="Proteomes" id="UP000433483">
    <property type="component" value="Unassembled WGS sequence"/>
</dbReference>
<dbReference type="EMBL" id="QXGF01001919">
    <property type="protein sequence ID" value="KAE8927054.1"/>
    <property type="molecule type" value="Genomic_DNA"/>
</dbReference>
<evidence type="ECO:0000313" key="7">
    <source>
        <dbReference type="EMBL" id="KAE9286336.1"/>
    </source>
</evidence>
<dbReference type="EMBL" id="QXGD01001205">
    <property type="protein sequence ID" value="KAE9211911.1"/>
    <property type="molecule type" value="Genomic_DNA"/>
</dbReference>
<evidence type="ECO:0000313" key="12">
    <source>
        <dbReference type="Proteomes" id="UP000440732"/>
    </source>
</evidence>
<gene>
    <name evidence="7" type="ORF">PF001_g21491</name>
    <name evidence="6" type="ORF">PF002_g18402</name>
    <name evidence="5" type="ORF">PF005_g21699</name>
    <name evidence="4" type="ORF">PF006_g21241</name>
    <name evidence="3" type="ORF">PF007_g20191</name>
    <name evidence="2" type="ORF">PF009_g22771</name>
</gene>
<dbReference type="AlphaFoldDB" id="A0A6A3Y485"/>
<evidence type="ECO:0000313" key="10">
    <source>
        <dbReference type="Proteomes" id="UP000437068"/>
    </source>
</evidence>
<name>A0A6A3Y485_9STRA</name>
<dbReference type="EMBL" id="QXGA01001942">
    <property type="protein sequence ID" value="KAE9106942.1"/>
    <property type="molecule type" value="Genomic_DNA"/>
</dbReference>
<evidence type="ECO:0000313" key="2">
    <source>
        <dbReference type="EMBL" id="KAE8927054.1"/>
    </source>
</evidence>
<dbReference type="Proteomes" id="UP000440732">
    <property type="component" value="Unassembled WGS sequence"/>
</dbReference>
<dbReference type="Proteomes" id="UP000437068">
    <property type="component" value="Unassembled WGS sequence"/>
</dbReference>
<evidence type="ECO:0000313" key="9">
    <source>
        <dbReference type="Proteomes" id="UP000433483"/>
    </source>
</evidence>
<dbReference type="EMBL" id="QXGE01001967">
    <property type="protein sequence ID" value="KAE9286336.1"/>
    <property type="molecule type" value="Genomic_DNA"/>
</dbReference>
<evidence type="ECO:0000313" key="13">
    <source>
        <dbReference type="Proteomes" id="UP000441208"/>
    </source>
</evidence>
<evidence type="ECO:0000313" key="11">
    <source>
        <dbReference type="Proteomes" id="UP000440367"/>
    </source>
</evidence>
<evidence type="ECO:0000313" key="8">
    <source>
        <dbReference type="Proteomes" id="UP000429523"/>
    </source>
</evidence>
<evidence type="ECO:0000313" key="4">
    <source>
        <dbReference type="EMBL" id="KAE9106942.1"/>
    </source>
</evidence>
<proteinExistence type="predicted"/>
<evidence type="ECO:0000313" key="3">
    <source>
        <dbReference type="EMBL" id="KAE9087900.1"/>
    </source>
</evidence>
<organism evidence="6 11">
    <name type="scientific">Phytophthora fragariae</name>
    <dbReference type="NCBI Taxonomy" id="53985"/>
    <lineage>
        <taxon>Eukaryota</taxon>
        <taxon>Sar</taxon>
        <taxon>Stramenopiles</taxon>
        <taxon>Oomycota</taxon>
        <taxon>Peronosporomycetes</taxon>
        <taxon>Peronosporales</taxon>
        <taxon>Peronosporaceae</taxon>
        <taxon>Phytophthora</taxon>
    </lineage>
</organism>
<evidence type="ECO:0000313" key="6">
    <source>
        <dbReference type="EMBL" id="KAE9211911.1"/>
    </source>
</evidence>
<reference evidence="8 9" key="1">
    <citation type="submission" date="2018-08" db="EMBL/GenBank/DDBJ databases">
        <title>Genomic investigation of the strawberry pathogen Phytophthora fragariae indicates pathogenicity is determined by transcriptional variation in three key races.</title>
        <authorList>
            <person name="Adams T.M."/>
            <person name="Armitage A.D."/>
            <person name="Sobczyk M.K."/>
            <person name="Bates H.J."/>
            <person name="Dunwell J.M."/>
            <person name="Nellist C.F."/>
            <person name="Harrison R.J."/>
        </authorList>
    </citation>
    <scope>NUCLEOTIDE SEQUENCE [LARGE SCALE GENOMIC DNA]</scope>
    <source>
        <strain evidence="7 10">A4</strain>
        <strain evidence="6 11">BC-1</strain>
        <strain evidence="5 9">NOV-27</strain>
        <strain evidence="4 12">NOV-5</strain>
        <strain evidence="3 13">NOV-71</strain>
        <strain evidence="2 8">NOV-9</strain>
    </source>
</reference>
<sequence>MSGPGSAVRPPSGCTTRVLLGRPAASLLTSLHVSRADSSSASSSVKPVKAIPNFHLQPVAQP</sequence>
<protein>
    <submittedName>
        <fullName evidence="6">Uncharacterized protein</fullName>
    </submittedName>
</protein>
<dbReference type="EMBL" id="QXGB01001875">
    <property type="protein sequence ID" value="KAE9184370.1"/>
    <property type="molecule type" value="Genomic_DNA"/>
</dbReference>
<comment type="caution">
    <text evidence="6">The sequence shown here is derived from an EMBL/GenBank/DDBJ whole genome shotgun (WGS) entry which is preliminary data.</text>
</comment>
<feature type="region of interest" description="Disordered" evidence="1">
    <location>
        <begin position="33"/>
        <end position="62"/>
    </location>
</feature>
<keyword evidence="9" id="KW-1185">Reference proteome</keyword>
<accession>A0A6A3Y485</accession>
<dbReference type="Proteomes" id="UP000441208">
    <property type="component" value="Unassembled WGS sequence"/>
</dbReference>
<dbReference type="EMBL" id="QXFZ01001595">
    <property type="protein sequence ID" value="KAE9087900.1"/>
    <property type="molecule type" value="Genomic_DNA"/>
</dbReference>